<dbReference type="AlphaFoldDB" id="A0A2Z7BLC3"/>
<organism evidence="1 2">
    <name type="scientific">Dorcoceras hygrometricum</name>
    <dbReference type="NCBI Taxonomy" id="472368"/>
    <lineage>
        <taxon>Eukaryota</taxon>
        <taxon>Viridiplantae</taxon>
        <taxon>Streptophyta</taxon>
        <taxon>Embryophyta</taxon>
        <taxon>Tracheophyta</taxon>
        <taxon>Spermatophyta</taxon>
        <taxon>Magnoliopsida</taxon>
        <taxon>eudicotyledons</taxon>
        <taxon>Gunneridae</taxon>
        <taxon>Pentapetalae</taxon>
        <taxon>asterids</taxon>
        <taxon>lamiids</taxon>
        <taxon>Lamiales</taxon>
        <taxon>Gesneriaceae</taxon>
        <taxon>Didymocarpoideae</taxon>
        <taxon>Trichosporeae</taxon>
        <taxon>Loxocarpinae</taxon>
        <taxon>Dorcoceras</taxon>
    </lineage>
</organism>
<evidence type="ECO:0000313" key="1">
    <source>
        <dbReference type="EMBL" id="KZV35432.1"/>
    </source>
</evidence>
<proteinExistence type="predicted"/>
<accession>A0A2Z7BLC3</accession>
<gene>
    <name evidence="1" type="ORF">F511_34947</name>
</gene>
<keyword evidence="2" id="KW-1185">Reference proteome</keyword>
<name>A0A2Z7BLC3_9LAMI</name>
<evidence type="ECO:0000313" key="2">
    <source>
        <dbReference type="Proteomes" id="UP000250235"/>
    </source>
</evidence>
<protein>
    <submittedName>
        <fullName evidence="1">Uncharacterized protein</fullName>
    </submittedName>
</protein>
<dbReference type="EMBL" id="KV004584">
    <property type="protein sequence ID" value="KZV35432.1"/>
    <property type="molecule type" value="Genomic_DNA"/>
</dbReference>
<reference evidence="1 2" key="1">
    <citation type="journal article" date="2015" name="Proc. Natl. Acad. Sci. U.S.A.">
        <title>The resurrection genome of Boea hygrometrica: A blueprint for survival of dehydration.</title>
        <authorList>
            <person name="Xiao L."/>
            <person name="Yang G."/>
            <person name="Zhang L."/>
            <person name="Yang X."/>
            <person name="Zhao S."/>
            <person name="Ji Z."/>
            <person name="Zhou Q."/>
            <person name="Hu M."/>
            <person name="Wang Y."/>
            <person name="Chen M."/>
            <person name="Xu Y."/>
            <person name="Jin H."/>
            <person name="Xiao X."/>
            <person name="Hu G."/>
            <person name="Bao F."/>
            <person name="Hu Y."/>
            <person name="Wan P."/>
            <person name="Li L."/>
            <person name="Deng X."/>
            <person name="Kuang T."/>
            <person name="Xiang C."/>
            <person name="Zhu J.K."/>
            <person name="Oliver M.J."/>
            <person name="He Y."/>
        </authorList>
    </citation>
    <scope>NUCLEOTIDE SEQUENCE [LARGE SCALE GENOMIC DNA]</scope>
    <source>
        <strain evidence="2">cv. XS01</strain>
    </source>
</reference>
<sequence>MNQLVLELRSLLEKYNEEEDVQNEDSADEKRCARYGMSCDDISLDVITISRWLSADEVKRKDEATSCWRISRWISVDDVIGDVITFSRWFERAVARISSYTRDVTIRSPRCMHSYRISSDSRLPMVVDLIGIYGLKGPYCTLTTTNWFLQALSVIPRGSWGELLDALTMIRWASLLVQADEGVSLPVVDLIDESTAAYREEPVSLRFWLEPGACRHQDRINEKKKLFRAWPLPPPCAAAPPRHAHVRAHVCAKWRAWCRLRLHAGRTTAAQWPAERRALPRALVARLNGQDARRCAPLLASGDLRCQRDRRAWRPRGWTMICAQLRGWWPTTCCLPCAWWHDQHATGCALVAQHHGRCFTRWLDVACWRPPPPSGDDLRQIIATAEFCF</sequence>
<dbReference type="Proteomes" id="UP000250235">
    <property type="component" value="Unassembled WGS sequence"/>
</dbReference>